<keyword evidence="7" id="KW-1185">Reference proteome</keyword>
<organism evidence="6 7">
    <name type="scientific">Aureococcus anophagefferens</name>
    <name type="common">Harmful bloom alga</name>
    <dbReference type="NCBI Taxonomy" id="44056"/>
    <lineage>
        <taxon>Eukaryota</taxon>
        <taxon>Sar</taxon>
        <taxon>Stramenopiles</taxon>
        <taxon>Ochrophyta</taxon>
        <taxon>Pelagophyceae</taxon>
        <taxon>Pelagomonadales</taxon>
        <taxon>Pelagomonadaceae</taxon>
        <taxon>Aureococcus</taxon>
    </lineage>
</organism>
<evidence type="ECO:0000259" key="5">
    <source>
        <dbReference type="PROSITE" id="PS50865"/>
    </source>
</evidence>
<name>A0ABR1G0E1_AURAN</name>
<comment type="caution">
    <text evidence="6">The sequence shown here is derived from an EMBL/GenBank/DDBJ whole genome shotgun (WGS) entry which is preliminary data.</text>
</comment>
<sequence>MEVEKAMEKEGLSTKVKADVDENYGTRLEATTLHPALLRATQKMDSKKGHVLATGTVVTCLGRVTLETGVERVCVRQAGEYNYSITGWVSAKMLGPERRVKEEREAPEKVTFGLSGDSFDLLRGVTNEGVGFVRGSLGADYVDLEEQAAVLCFVHTGGLNSGVWYGLFQSLDYRWKKSKVRFEVVAVELTGHGNSRTLGGSGYDGPRYDLAERAPRDVFSVLDDPSFPIVARPVYGFGHGVGATALVLSELRRPGAFHGFGLWEPLIFARDNGPATAAFAYSRWKPCFEELEEKLEEYEDRDIARVDLLRDLATNKDDDKVYFSIPSRAWDGSTAFRMKCYATEKRHDEVGMEYEVLTCPPDVEESLYRSLPGAAHECHDRLGELQCCVAVAVAADGATLCDDAALEGKAAAANSRERFLEIPARCGAPFVGPLLGVGATQGKLGLCPSGRLHDIPMIDPEWCARFVDAVLGNLRCWTYLPHKKLFNYTDFTHIHEDLPEAPAPDPNFPPCAVCGTTSKHGGSGTLSFVPKILRCSRCQGVVYCSTQCQRNDWPKHRKECKPKPKKAPAQ</sequence>
<reference evidence="6 7" key="1">
    <citation type="submission" date="2024-03" db="EMBL/GenBank/DDBJ databases">
        <title>Aureococcus anophagefferens CCMP1851 and Kratosvirus quantuckense: Draft genome of a second virus-susceptible host strain in the model system.</title>
        <authorList>
            <person name="Chase E."/>
            <person name="Truchon A.R."/>
            <person name="Schepens W."/>
            <person name="Wilhelm S.W."/>
        </authorList>
    </citation>
    <scope>NUCLEOTIDE SEQUENCE [LARGE SCALE GENOMIC DNA]</scope>
    <source>
        <strain evidence="6 7">CCMP1851</strain>
    </source>
</reference>
<dbReference type="EMBL" id="JBBJCI010000151">
    <property type="protein sequence ID" value="KAK7241947.1"/>
    <property type="molecule type" value="Genomic_DNA"/>
</dbReference>
<evidence type="ECO:0000313" key="6">
    <source>
        <dbReference type="EMBL" id="KAK7241947.1"/>
    </source>
</evidence>
<evidence type="ECO:0000313" key="7">
    <source>
        <dbReference type="Proteomes" id="UP001363151"/>
    </source>
</evidence>
<dbReference type="InterPro" id="IPR029058">
    <property type="entry name" value="AB_hydrolase_fold"/>
</dbReference>
<keyword evidence="3" id="KW-0862">Zinc</keyword>
<evidence type="ECO:0000256" key="2">
    <source>
        <dbReference type="ARBA" id="ARBA00022771"/>
    </source>
</evidence>
<gene>
    <name evidence="6" type="ORF">SO694_00018043</name>
</gene>
<proteinExistence type="predicted"/>
<dbReference type="SUPFAM" id="SSF53474">
    <property type="entry name" value="alpha/beta-Hydrolases"/>
    <property type="match status" value="1"/>
</dbReference>
<dbReference type="SUPFAM" id="SSF144232">
    <property type="entry name" value="HIT/MYND zinc finger-like"/>
    <property type="match status" value="1"/>
</dbReference>
<evidence type="ECO:0000256" key="4">
    <source>
        <dbReference type="PROSITE-ProRule" id="PRU00134"/>
    </source>
</evidence>
<dbReference type="InterPro" id="IPR000073">
    <property type="entry name" value="AB_hydrolase_1"/>
</dbReference>
<dbReference type="Gene3D" id="6.10.140.2220">
    <property type="match status" value="1"/>
</dbReference>
<dbReference type="Proteomes" id="UP001363151">
    <property type="component" value="Unassembled WGS sequence"/>
</dbReference>
<dbReference type="Pfam" id="PF12697">
    <property type="entry name" value="Abhydrolase_6"/>
    <property type="match status" value="1"/>
</dbReference>
<accession>A0ABR1G0E1</accession>
<dbReference type="InterPro" id="IPR002893">
    <property type="entry name" value="Znf_MYND"/>
</dbReference>
<keyword evidence="1" id="KW-0479">Metal-binding</keyword>
<feature type="domain" description="MYND-type" evidence="5">
    <location>
        <begin position="511"/>
        <end position="560"/>
    </location>
</feature>
<dbReference type="Gene3D" id="3.40.50.1820">
    <property type="entry name" value="alpha/beta hydrolase"/>
    <property type="match status" value="1"/>
</dbReference>
<protein>
    <recommendedName>
        <fullName evidence="5">MYND-type domain-containing protein</fullName>
    </recommendedName>
</protein>
<dbReference type="PROSITE" id="PS50865">
    <property type="entry name" value="ZF_MYND_2"/>
    <property type="match status" value="1"/>
</dbReference>
<dbReference type="Pfam" id="PF01753">
    <property type="entry name" value="zf-MYND"/>
    <property type="match status" value="1"/>
</dbReference>
<evidence type="ECO:0000256" key="3">
    <source>
        <dbReference type="ARBA" id="ARBA00022833"/>
    </source>
</evidence>
<evidence type="ECO:0000256" key="1">
    <source>
        <dbReference type="ARBA" id="ARBA00022723"/>
    </source>
</evidence>
<keyword evidence="2 4" id="KW-0863">Zinc-finger</keyword>